<protein>
    <recommendedName>
        <fullName evidence="2">Single-stranded DNA-binding protein</fullName>
    </recommendedName>
</protein>
<evidence type="ECO:0008006" key="2">
    <source>
        <dbReference type="Google" id="ProtNLM"/>
    </source>
</evidence>
<accession>A0A645ENM7</accession>
<proteinExistence type="predicted"/>
<gene>
    <name evidence="1" type="ORF">SDC9_150269</name>
</gene>
<reference evidence="1" key="1">
    <citation type="submission" date="2019-08" db="EMBL/GenBank/DDBJ databases">
        <authorList>
            <person name="Kucharzyk K."/>
            <person name="Murdoch R.W."/>
            <person name="Higgins S."/>
            <person name="Loffler F."/>
        </authorList>
    </citation>
    <scope>NUCLEOTIDE SEQUENCE</scope>
</reference>
<sequence>MLTENIVTVAGTLHHVQGKKILQNRLGEYVTFALKQETPWDDGSTRRDFLLMRAYQPELRKWVLSRKEGTTVRVEGDVRSSLGSGEMYVLVRAIEEI</sequence>
<dbReference type="EMBL" id="VSSQ01048994">
    <property type="protein sequence ID" value="MPN03046.1"/>
    <property type="molecule type" value="Genomic_DNA"/>
</dbReference>
<evidence type="ECO:0000313" key="1">
    <source>
        <dbReference type="EMBL" id="MPN03046.1"/>
    </source>
</evidence>
<comment type="caution">
    <text evidence="1">The sequence shown here is derived from an EMBL/GenBank/DDBJ whole genome shotgun (WGS) entry which is preliminary data.</text>
</comment>
<organism evidence="1">
    <name type="scientific">bioreactor metagenome</name>
    <dbReference type="NCBI Taxonomy" id="1076179"/>
    <lineage>
        <taxon>unclassified sequences</taxon>
        <taxon>metagenomes</taxon>
        <taxon>ecological metagenomes</taxon>
    </lineage>
</organism>
<dbReference type="AlphaFoldDB" id="A0A645ENM7"/>
<name>A0A645ENM7_9ZZZZ</name>